<dbReference type="RefSeq" id="WP_134641946.1">
    <property type="nucleotide sequence ID" value="NZ_SOHM01000034.1"/>
</dbReference>
<accession>A0A4R9BJJ0</accession>
<dbReference type="OrthoDB" id="1523398at2"/>
<protein>
    <submittedName>
        <fullName evidence="3">NADP oxidoreductase</fullName>
    </submittedName>
</protein>
<reference evidence="3 4" key="1">
    <citation type="submission" date="2019-03" db="EMBL/GenBank/DDBJ databases">
        <title>Genomics of glacier-inhabiting Cryobacterium strains.</title>
        <authorList>
            <person name="Liu Q."/>
            <person name="Xin Y.-H."/>
        </authorList>
    </citation>
    <scope>NUCLEOTIDE SEQUENCE [LARGE SCALE GENOMIC DNA]</scope>
    <source>
        <strain evidence="3 4">Sr59</strain>
    </source>
</reference>
<evidence type="ECO:0000313" key="4">
    <source>
        <dbReference type="Proteomes" id="UP000298468"/>
    </source>
</evidence>
<dbReference type="EMBL" id="SOHM01000034">
    <property type="protein sequence ID" value="TFD85730.1"/>
    <property type="molecule type" value="Genomic_DNA"/>
</dbReference>
<comment type="caution">
    <text evidence="3">The sequence shown here is derived from an EMBL/GenBank/DDBJ whole genome shotgun (WGS) entry which is preliminary data.</text>
</comment>
<dbReference type="InterPro" id="IPR036291">
    <property type="entry name" value="NAD(P)-bd_dom_sf"/>
</dbReference>
<proteinExistence type="predicted"/>
<evidence type="ECO:0000259" key="2">
    <source>
        <dbReference type="Pfam" id="PF03807"/>
    </source>
</evidence>
<dbReference type="InterPro" id="IPR051267">
    <property type="entry name" value="STEAP_metalloreductase"/>
</dbReference>
<dbReference type="SUPFAM" id="SSF51735">
    <property type="entry name" value="NAD(P)-binding Rossmann-fold domains"/>
    <property type="match status" value="1"/>
</dbReference>
<evidence type="ECO:0000256" key="1">
    <source>
        <dbReference type="ARBA" id="ARBA00023002"/>
    </source>
</evidence>
<name>A0A4R9BJJ0_9MICO</name>
<sequence>MTTLGIIGAGNIGSQLARLGVANGYDVVVSNSRGPATLETLIEELGPRARAALPAETAAAGDLVIVTIPLHAIDTLPLPELAGKLVIDTNNYYPQRDGNIAALDEETTTTAEMLQDLLTESRVVKAFNHIYAADLTTDGLPAGTENRRALVIAGNDPDARETVTALLDTFGFDTVDLGPLTESWRIQRDTPGYGPRMDAFELREAVSAAIRYRDMPQAV</sequence>
<dbReference type="PANTHER" id="PTHR14239:SF10">
    <property type="entry name" value="REDUCTASE"/>
    <property type="match status" value="1"/>
</dbReference>
<dbReference type="InterPro" id="IPR028939">
    <property type="entry name" value="P5C_Rdtase_cat_N"/>
</dbReference>
<evidence type="ECO:0000313" key="3">
    <source>
        <dbReference type="EMBL" id="TFD85730.1"/>
    </source>
</evidence>
<gene>
    <name evidence="3" type="ORF">E3T61_16465</name>
</gene>
<keyword evidence="1" id="KW-0560">Oxidoreductase</keyword>
<dbReference type="PANTHER" id="PTHR14239">
    <property type="entry name" value="DUDULIN-RELATED"/>
    <property type="match status" value="1"/>
</dbReference>
<dbReference type="AlphaFoldDB" id="A0A4R9BJJ0"/>
<feature type="domain" description="Pyrroline-5-carboxylate reductase catalytic N-terminal" evidence="2">
    <location>
        <begin position="4"/>
        <end position="92"/>
    </location>
</feature>
<organism evidence="3 4">
    <name type="scientific">Cryobacterium lactosi</name>
    <dbReference type="NCBI Taxonomy" id="1259202"/>
    <lineage>
        <taxon>Bacteria</taxon>
        <taxon>Bacillati</taxon>
        <taxon>Actinomycetota</taxon>
        <taxon>Actinomycetes</taxon>
        <taxon>Micrococcales</taxon>
        <taxon>Microbacteriaceae</taxon>
        <taxon>Cryobacterium</taxon>
    </lineage>
</organism>
<keyword evidence="4" id="KW-1185">Reference proteome</keyword>
<dbReference type="Pfam" id="PF03807">
    <property type="entry name" value="F420_oxidored"/>
    <property type="match status" value="1"/>
</dbReference>
<dbReference type="Gene3D" id="3.40.50.720">
    <property type="entry name" value="NAD(P)-binding Rossmann-like Domain"/>
    <property type="match status" value="1"/>
</dbReference>
<dbReference type="GO" id="GO:0016491">
    <property type="term" value="F:oxidoreductase activity"/>
    <property type="evidence" value="ECO:0007669"/>
    <property type="project" value="UniProtKB-KW"/>
</dbReference>
<dbReference type="Proteomes" id="UP000298468">
    <property type="component" value="Unassembled WGS sequence"/>
</dbReference>